<evidence type="ECO:0000256" key="1">
    <source>
        <dbReference type="ARBA" id="ARBA00006190"/>
    </source>
</evidence>
<feature type="non-terminal residue" evidence="5">
    <location>
        <position position="214"/>
    </location>
</feature>
<evidence type="ECO:0000313" key="6">
    <source>
        <dbReference type="Proteomes" id="UP000274922"/>
    </source>
</evidence>
<dbReference type="InterPro" id="IPR005024">
    <property type="entry name" value="Snf7_fam"/>
</dbReference>
<dbReference type="Gene3D" id="6.10.250.1710">
    <property type="match status" value="1"/>
</dbReference>
<evidence type="ECO:0000256" key="3">
    <source>
        <dbReference type="SAM" id="Coils"/>
    </source>
</evidence>
<evidence type="ECO:0000256" key="4">
    <source>
        <dbReference type="SAM" id="MobiDB-lite"/>
    </source>
</evidence>
<dbReference type="PANTHER" id="PTHR22761:SF12">
    <property type="entry name" value="CHARGED MULTIVESICULAR BODY PROTEIN 5"/>
    <property type="match status" value="1"/>
</dbReference>
<dbReference type="Pfam" id="PF03357">
    <property type="entry name" value="Snf7"/>
    <property type="match status" value="1"/>
</dbReference>
<dbReference type="STRING" id="1555241.A0A4P9X8I7"/>
<feature type="coiled-coil region" evidence="3">
    <location>
        <begin position="21"/>
        <end position="92"/>
    </location>
</feature>
<gene>
    <name evidence="5" type="ORF">CXG81DRAFT_4145</name>
</gene>
<accession>A0A4P9X8I7</accession>
<dbReference type="GO" id="GO:0006900">
    <property type="term" value="P:vesicle budding from membrane"/>
    <property type="evidence" value="ECO:0007669"/>
    <property type="project" value="TreeGrafter"/>
</dbReference>
<dbReference type="GO" id="GO:0032511">
    <property type="term" value="P:late endosome to vacuole transport via multivesicular body sorting pathway"/>
    <property type="evidence" value="ECO:0007669"/>
    <property type="project" value="TreeGrafter"/>
</dbReference>
<proteinExistence type="inferred from homology"/>
<keyword evidence="2 3" id="KW-0175">Coiled coil</keyword>
<sequence>MNRFFGTSKPRAPKATVSDAINATDARVDAVEVKIKRLDAELLRYKDQMKKMREGPAQNAVKQKAMRVLKQKKMYESQKEQLQQQSFNMEQANMTSDNLKNTLVTVGAMQDANKQLRSQYKKVNIDKIEKLQDEMEDLLEAANDIQEALGRSYGVPDEIDEDDLEAELDALGDDLYEEEEEVPSYLQDVGGVAEMPEFETLPGEAAPESTAESA</sequence>
<dbReference type="AlphaFoldDB" id="A0A4P9X8I7"/>
<evidence type="ECO:0000256" key="2">
    <source>
        <dbReference type="ARBA" id="ARBA00023054"/>
    </source>
</evidence>
<dbReference type="EMBL" id="ML014168">
    <property type="protein sequence ID" value="RKP01562.1"/>
    <property type="molecule type" value="Genomic_DNA"/>
</dbReference>
<dbReference type="Gene3D" id="1.10.287.1060">
    <property type="entry name" value="ESAT-6-like"/>
    <property type="match status" value="1"/>
</dbReference>
<comment type="similarity">
    <text evidence="1">Belongs to the SNF7 family.</text>
</comment>
<dbReference type="PANTHER" id="PTHR22761">
    <property type="entry name" value="CHARGED MULTIVESICULAR BODY PROTEIN"/>
    <property type="match status" value="1"/>
</dbReference>
<feature type="coiled-coil region" evidence="3">
    <location>
        <begin position="121"/>
        <end position="181"/>
    </location>
</feature>
<evidence type="ECO:0000313" key="5">
    <source>
        <dbReference type="EMBL" id="RKP01562.1"/>
    </source>
</evidence>
<dbReference type="OrthoDB" id="3973241at2759"/>
<dbReference type="Proteomes" id="UP000274922">
    <property type="component" value="Unassembled WGS sequence"/>
</dbReference>
<name>A0A4P9X8I7_9FUNG</name>
<keyword evidence="6" id="KW-1185">Reference proteome</keyword>
<feature type="region of interest" description="Disordered" evidence="4">
    <location>
        <begin position="194"/>
        <end position="214"/>
    </location>
</feature>
<protein>
    <recommendedName>
        <fullName evidence="7">Charged multivesicular body protein 5</fullName>
    </recommendedName>
</protein>
<dbReference type="GO" id="GO:0005771">
    <property type="term" value="C:multivesicular body"/>
    <property type="evidence" value="ECO:0007669"/>
    <property type="project" value="TreeGrafter"/>
</dbReference>
<reference evidence="6" key="1">
    <citation type="journal article" date="2018" name="Nat. Microbiol.">
        <title>Leveraging single-cell genomics to expand the fungal tree of life.</title>
        <authorList>
            <person name="Ahrendt S.R."/>
            <person name="Quandt C.A."/>
            <person name="Ciobanu D."/>
            <person name="Clum A."/>
            <person name="Salamov A."/>
            <person name="Andreopoulos B."/>
            <person name="Cheng J.F."/>
            <person name="Woyke T."/>
            <person name="Pelin A."/>
            <person name="Henrissat B."/>
            <person name="Reynolds N.K."/>
            <person name="Benny G.L."/>
            <person name="Smith M.E."/>
            <person name="James T.Y."/>
            <person name="Grigoriev I.V."/>
        </authorList>
    </citation>
    <scope>NUCLEOTIDE SEQUENCE [LARGE SCALE GENOMIC DNA]</scope>
    <source>
        <strain evidence="6">ATCC 52028</strain>
    </source>
</reference>
<organism evidence="5 6">
    <name type="scientific">Caulochytrium protostelioides</name>
    <dbReference type="NCBI Taxonomy" id="1555241"/>
    <lineage>
        <taxon>Eukaryota</taxon>
        <taxon>Fungi</taxon>
        <taxon>Fungi incertae sedis</taxon>
        <taxon>Chytridiomycota</taxon>
        <taxon>Chytridiomycota incertae sedis</taxon>
        <taxon>Chytridiomycetes</taxon>
        <taxon>Caulochytriales</taxon>
        <taxon>Caulochytriaceae</taxon>
        <taxon>Caulochytrium</taxon>
    </lineage>
</organism>
<evidence type="ECO:0008006" key="7">
    <source>
        <dbReference type="Google" id="ProtNLM"/>
    </source>
</evidence>